<feature type="domain" description="UDENN FNIP1/2-type" evidence="1">
    <location>
        <begin position="1"/>
        <end position="177"/>
    </location>
</feature>
<dbReference type="AlphaFoldDB" id="H2YCU4"/>
<reference evidence="2" key="2">
    <citation type="submission" date="2025-08" db="UniProtKB">
        <authorList>
            <consortium name="Ensembl"/>
        </authorList>
    </citation>
    <scope>IDENTIFICATION</scope>
</reference>
<dbReference type="Ensembl" id="ENSCSAVT00000003190.1">
    <property type="protein sequence ID" value="ENSCSAVP00000003142.1"/>
    <property type="gene ID" value="ENSCSAVG00000001866.1"/>
</dbReference>
<accession>H2YCU4</accession>
<name>H2YCU4_CIOSA</name>
<dbReference type="Proteomes" id="UP000007875">
    <property type="component" value="Unassembled WGS sequence"/>
</dbReference>
<organism evidence="2 3">
    <name type="scientific">Ciona savignyi</name>
    <name type="common">Pacific transparent sea squirt</name>
    <dbReference type="NCBI Taxonomy" id="51511"/>
    <lineage>
        <taxon>Eukaryota</taxon>
        <taxon>Metazoa</taxon>
        <taxon>Chordata</taxon>
        <taxon>Tunicata</taxon>
        <taxon>Ascidiacea</taxon>
        <taxon>Phlebobranchia</taxon>
        <taxon>Cionidae</taxon>
        <taxon>Ciona</taxon>
    </lineage>
</organism>
<dbReference type="Pfam" id="PF14638">
    <property type="entry name" value="FNIP_C"/>
    <property type="match status" value="1"/>
</dbReference>
<evidence type="ECO:0000313" key="3">
    <source>
        <dbReference type="Proteomes" id="UP000007875"/>
    </source>
</evidence>
<dbReference type="STRING" id="51511.ENSCSAVP00000003142"/>
<dbReference type="GO" id="GO:0042030">
    <property type="term" value="F:ATPase inhibitor activity"/>
    <property type="evidence" value="ECO:0007669"/>
    <property type="project" value="TreeGrafter"/>
</dbReference>
<dbReference type="InterPro" id="IPR026156">
    <property type="entry name" value="FNIP_fam"/>
</dbReference>
<evidence type="ECO:0000313" key="2">
    <source>
        <dbReference type="Ensembl" id="ENSCSAVP00000003142.1"/>
    </source>
</evidence>
<dbReference type="InterPro" id="IPR028086">
    <property type="entry name" value="FNIP_C_dom"/>
</dbReference>
<protein>
    <recommendedName>
        <fullName evidence="1">UDENN FNIP1/2-type domain-containing protein</fullName>
    </recommendedName>
</protein>
<keyword evidence="3" id="KW-1185">Reference proteome</keyword>
<reference evidence="2" key="3">
    <citation type="submission" date="2025-09" db="UniProtKB">
        <authorList>
            <consortium name="Ensembl"/>
        </authorList>
    </citation>
    <scope>IDENTIFICATION</scope>
</reference>
<sequence>MPDIAEVPTEGGRKAGFQSLMADYNGEYLNDFVLHGSCDHPDTHQRILDDLDHMTKIPPLDEPVAEAVCVLANTEDWTVGVYSSHRLRSNRPPSIPALTSKLVGAILQRIAQMYNHKMSAQFCMDHLERELRQLVLKSRMLAEYVRGFRRVPVDQLSAVLDIESKDLPLLMAVASCRSPHVAPLML</sequence>
<dbReference type="PROSITE" id="PS51836">
    <property type="entry name" value="DENN_FNIP12"/>
    <property type="match status" value="1"/>
</dbReference>
<dbReference type="GeneTree" id="ENSGT00390000009391"/>
<evidence type="ECO:0000259" key="1">
    <source>
        <dbReference type="PROSITE" id="PS51836"/>
    </source>
</evidence>
<proteinExistence type="predicted"/>
<dbReference type="GO" id="GO:0051087">
    <property type="term" value="F:protein-folding chaperone binding"/>
    <property type="evidence" value="ECO:0007669"/>
    <property type="project" value="TreeGrafter"/>
</dbReference>
<dbReference type="eggNOG" id="KOG3693">
    <property type="taxonomic scope" value="Eukaryota"/>
</dbReference>
<dbReference type="PANTHER" id="PTHR21634">
    <property type="entry name" value="RE13835P"/>
    <property type="match status" value="1"/>
</dbReference>
<dbReference type="PRINTS" id="PR02073">
    <property type="entry name" value="FOLLICULNIP1"/>
</dbReference>
<dbReference type="GO" id="GO:0005737">
    <property type="term" value="C:cytoplasm"/>
    <property type="evidence" value="ECO:0007669"/>
    <property type="project" value="TreeGrafter"/>
</dbReference>
<dbReference type="InParanoid" id="H2YCU4"/>
<dbReference type="OMA" id="ANTEDWT"/>
<dbReference type="HOGENOM" id="CLU_1453933_0_0_1"/>
<dbReference type="InterPro" id="IPR037545">
    <property type="entry name" value="DENN_FNIP1/2"/>
</dbReference>
<reference evidence="3" key="1">
    <citation type="submission" date="2003-08" db="EMBL/GenBank/DDBJ databases">
        <authorList>
            <person name="Birren B."/>
            <person name="Nusbaum C."/>
            <person name="Abebe A."/>
            <person name="Abouelleil A."/>
            <person name="Adekoya E."/>
            <person name="Ait-zahra M."/>
            <person name="Allen N."/>
            <person name="Allen T."/>
            <person name="An P."/>
            <person name="Anderson M."/>
            <person name="Anderson S."/>
            <person name="Arachchi H."/>
            <person name="Armbruster J."/>
            <person name="Bachantsang P."/>
            <person name="Baldwin J."/>
            <person name="Barry A."/>
            <person name="Bayul T."/>
            <person name="Blitshsteyn B."/>
            <person name="Bloom T."/>
            <person name="Blye J."/>
            <person name="Boguslavskiy L."/>
            <person name="Borowsky M."/>
            <person name="Boukhgalter B."/>
            <person name="Brunache A."/>
            <person name="Butler J."/>
            <person name="Calixte N."/>
            <person name="Calvo S."/>
            <person name="Camarata J."/>
            <person name="Campo K."/>
            <person name="Chang J."/>
            <person name="Cheshatsang Y."/>
            <person name="Citroen M."/>
            <person name="Collymore A."/>
            <person name="Considine T."/>
            <person name="Cook A."/>
            <person name="Cooke P."/>
            <person name="Corum B."/>
            <person name="Cuomo C."/>
            <person name="David R."/>
            <person name="Dawoe T."/>
            <person name="Degray S."/>
            <person name="Dodge S."/>
            <person name="Dooley K."/>
            <person name="Dorje P."/>
            <person name="Dorjee K."/>
            <person name="Dorris L."/>
            <person name="Duffey N."/>
            <person name="Dupes A."/>
            <person name="Elkins T."/>
            <person name="Engels R."/>
            <person name="Erickson J."/>
            <person name="Farina A."/>
            <person name="Faro S."/>
            <person name="Ferreira P."/>
            <person name="Fischer H."/>
            <person name="Fitzgerald M."/>
            <person name="Foley K."/>
            <person name="Gage D."/>
            <person name="Galagan J."/>
            <person name="Gearin G."/>
            <person name="Gnerre S."/>
            <person name="Gnirke A."/>
            <person name="Goyette A."/>
            <person name="Graham J."/>
            <person name="Grandbois E."/>
            <person name="Gyaltsen K."/>
            <person name="Hafez N."/>
            <person name="Hagopian D."/>
            <person name="Hagos B."/>
            <person name="Hall J."/>
            <person name="Hatcher B."/>
            <person name="Heller A."/>
            <person name="Higgins H."/>
            <person name="Honan T."/>
            <person name="Horn A."/>
            <person name="Houde N."/>
            <person name="Hughes L."/>
            <person name="Hulme W."/>
            <person name="Husby E."/>
            <person name="Iliev I."/>
            <person name="Jaffe D."/>
            <person name="Jones C."/>
            <person name="Kamal M."/>
            <person name="Kamat A."/>
            <person name="Kamvysselis M."/>
            <person name="Karlsson E."/>
            <person name="Kells C."/>
            <person name="Kieu A."/>
            <person name="Kisner P."/>
            <person name="Kodira C."/>
            <person name="Kulbokas E."/>
            <person name="Labutti K."/>
            <person name="Lama D."/>
            <person name="Landers T."/>
            <person name="Leger J."/>
            <person name="Levine S."/>
            <person name="Lewis D."/>
            <person name="Lewis T."/>
            <person name="Lindblad-toh K."/>
            <person name="Liu X."/>
            <person name="Lokyitsang T."/>
            <person name="Lokyitsang Y."/>
            <person name="Lucien O."/>
            <person name="Lui A."/>
            <person name="Ma L.J."/>
            <person name="Mabbitt R."/>
            <person name="Macdonald J."/>
            <person name="Maclean C."/>
            <person name="Major J."/>
            <person name="Manning J."/>
            <person name="Marabella R."/>
            <person name="Maru K."/>
            <person name="Matthews C."/>
            <person name="Mauceli E."/>
            <person name="Mccarthy M."/>
            <person name="Mcdonough S."/>
            <person name="Mcghee T."/>
            <person name="Meldrim J."/>
            <person name="Meneus L."/>
            <person name="Mesirov J."/>
            <person name="Mihalev A."/>
            <person name="Mihova T."/>
            <person name="Mikkelsen T."/>
            <person name="Mlenga V."/>
            <person name="Moru K."/>
            <person name="Mozes J."/>
            <person name="Mulrain L."/>
            <person name="Munson G."/>
            <person name="Naylor J."/>
            <person name="Newes C."/>
            <person name="Nguyen C."/>
            <person name="Nguyen N."/>
            <person name="Nguyen T."/>
            <person name="Nicol R."/>
            <person name="Nielsen C."/>
            <person name="Nizzari M."/>
            <person name="Norbu C."/>
            <person name="Norbu N."/>
            <person name="O'donnell P."/>
            <person name="Okoawo O."/>
            <person name="O'leary S."/>
            <person name="Omotosho B."/>
            <person name="O'neill K."/>
            <person name="Osman S."/>
            <person name="Parker S."/>
            <person name="Perrin D."/>
            <person name="Phunkhang P."/>
            <person name="Piqani B."/>
            <person name="Purcell S."/>
            <person name="Rachupka T."/>
            <person name="Ramasamy U."/>
            <person name="Rameau R."/>
            <person name="Ray V."/>
            <person name="Raymond C."/>
            <person name="Retta R."/>
            <person name="Richardson S."/>
            <person name="Rise C."/>
            <person name="Rodriguez J."/>
            <person name="Rogers J."/>
            <person name="Rogov P."/>
            <person name="Rutman M."/>
            <person name="Schupbach R."/>
            <person name="Seaman C."/>
            <person name="Settipalli S."/>
            <person name="Sharpe T."/>
            <person name="Sheridan J."/>
            <person name="Sherpa N."/>
            <person name="Shi J."/>
            <person name="Smirnov S."/>
            <person name="Smith C."/>
            <person name="Sougnez C."/>
            <person name="Spencer B."/>
            <person name="Stalker J."/>
            <person name="Stange-thomann N."/>
            <person name="Stavropoulos S."/>
            <person name="Stetson K."/>
            <person name="Stone C."/>
            <person name="Stone S."/>
            <person name="Stubbs M."/>
            <person name="Talamas J."/>
            <person name="Tchuinga P."/>
            <person name="Tenzing P."/>
            <person name="Tesfaye S."/>
            <person name="Theodore J."/>
            <person name="Thoulutsang Y."/>
            <person name="Topham K."/>
            <person name="Towey S."/>
            <person name="Tsamla T."/>
            <person name="Tsomo N."/>
            <person name="Vallee D."/>
            <person name="Vassiliev H."/>
            <person name="Venkataraman V."/>
            <person name="Vinson J."/>
            <person name="Vo A."/>
            <person name="Wade C."/>
            <person name="Wang S."/>
            <person name="Wangchuk T."/>
            <person name="Wangdi T."/>
            <person name="Whittaker C."/>
            <person name="Wilkinson J."/>
            <person name="Wu Y."/>
            <person name="Wyman D."/>
            <person name="Yadav S."/>
            <person name="Yang S."/>
            <person name="Yang X."/>
            <person name="Yeager S."/>
            <person name="Yee E."/>
            <person name="Young G."/>
            <person name="Zainoun J."/>
            <person name="Zembeck L."/>
            <person name="Zimmer A."/>
            <person name="Zody M."/>
            <person name="Lander E."/>
        </authorList>
    </citation>
    <scope>NUCLEOTIDE SEQUENCE [LARGE SCALE GENOMIC DNA]</scope>
</reference>
<dbReference type="PANTHER" id="PTHR21634:SF9">
    <property type="entry name" value="RE13835P"/>
    <property type="match status" value="1"/>
</dbReference>